<dbReference type="AlphaFoldDB" id="A0A3N2CVD1"/>
<feature type="region of interest" description="Disordered" evidence="1">
    <location>
        <begin position="1"/>
        <end position="36"/>
    </location>
</feature>
<reference evidence="2 3" key="1">
    <citation type="submission" date="2018-11" db="EMBL/GenBank/DDBJ databases">
        <title>Sequencing the genomes of 1000 actinobacteria strains.</title>
        <authorList>
            <person name="Klenk H.-P."/>
        </authorList>
    </citation>
    <scope>NUCLEOTIDE SEQUENCE [LARGE SCALE GENOMIC DNA]</scope>
    <source>
        <strain evidence="2 3">DSM 12652</strain>
    </source>
</reference>
<keyword evidence="3" id="KW-1185">Reference proteome</keyword>
<dbReference type="EMBL" id="RKHO01000001">
    <property type="protein sequence ID" value="ROR91487.1"/>
    <property type="molecule type" value="Genomic_DNA"/>
</dbReference>
<evidence type="ECO:0000256" key="1">
    <source>
        <dbReference type="SAM" id="MobiDB-lite"/>
    </source>
</evidence>
<dbReference type="Proteomes" id="UP000281738">
    <property type="component" value="Unassembled WGS sequence"/>
</dbReference>
<evidence type="ECO:0000313" key="2">
    <source>
        <dbReference type="EMBL" id="ROR91487.1"/>
    </source>
</evidence>
<comment type="caution">
    <text evidence="2">The sequence shown here is derived from an EMBL/GenBank/DDBJ whole genome shotgun (WGS) entry which is preliminary data.</text>
</comment>
<protein>
    <submittedName>
        <fullName evidence="2">Uncharacterized protein</fullName>
    </submittedName>
</protein>
<evidence type="ECO:0000313" key="3">
    <source>
        <dbReference type="Proteomes" id="UP000281738"/>
    </source>
</evidence>
<accession>A0A3N2CVD1</accession>
<name>A0A3N2CVD1_9ACTN</name>
<proteinExistence type="predicted"/>
<sequence length="91" mass="9716">MRGGYGSGDHGTLAERVAGRGDPGPAAVPDPPVPHTPARHCRVDGEPSLLVEWCRTERGWEGRVVSVVWVDAVGWATVARWLPAADIEPVP</sequence>
<feature type="compositionally biased region" description="Pro residues" evidence="1">
    <location>
        <begin position="26"/>
        <end position="35"/>
    </location>
</feature>
<dbReference type="RefSeq" id="WP_123391014.1">
    <property type="nucleotide sequence ID" value="NZ_RKHO01000001.1"/>
</dbReference>
<gene>
    <name evidence="2" type="ORF">EDD33_2356</name>
</gene>
<organism evidence="2 3">
    <name type="scientific">Nocardioides aurantiacus</name>
    <dbReference type="NCBI Taxonomy" id="86796"/>
    <lineage>
        <taxon>Bacteria</taxon>
        <taxon>Bacillati</taxon>
        <taxon>Actinomycetota</taxon>
        <taxon>Actinomycetes</taxon>
        <taxon>Propionibacteriales</taxon>
        <taxon>Nocardioidaceae</taxon>
        <taxon>Nocardioides</taxon>
    </lineage>
</organism>